<evidence type="ECO:0000313" key="2">
    <source>
        <dbReference type="EMBL" id="AAD27685.1"/>
    </source>
</evidence>
<feature type="compositionally biased region" description="Gly residues" evidence="1">
    <location>
        <begin position="21"/>
        <end position="34"/>
    </location>
</feature>
<dbReference type="AlphaFoldDB" id="Q9XEU6"/>
<organism evidence="2">
    <name type="scientific">Oryza sativa</name>
    <name type="common">Rice</name>
    <dbReference type="NCBI Taxonomy" id="4530"/>
    <lineage>
        <taxon>Eukaryota</taxon>
        <taxon>Viridiplantae</taxon>
        <taxon>Streptophyta</taxon>
        <taxon>Embryophyta</taxon>
        <taxon>Tracheophyta</taxon>
        <taxon>Spermatophyta</taxon>
        <taxon>Magnoliopsida</taxon>
        <taxon>Liliopsida</taxon>
        <taxon>Poales</taxon>
        <taxon>Poaceae</taxon>
        <taxon>BOP clade</taxon>
        <taxon>Oryzoideae</taxon>
        <taxon>Oryzeae</taxon>
        <taxon>Oryzinae</taxon>
        <taxon>Oryza</taxon>
    </lineage>
</organism>
<sequence>MWASWSTDECAKRRTRRGGQRGRGVGGQGGGGEAGKLLLSPNPSSLTPPPTREEGGGGEAGVGAGMEHHLACTAYRTPAMETMSVVAATIIGIWMRHPSARLPRHIFHPYSNWVTAGIVLHYHAPLPRRPNYAVPTTPLHYQLRRSTTHVPTTPLHYHAVLSRSWLLTLLRGTHVDMLRPSLSPPPLPRLVAHRTTSLVPFAVPPHSEWVLNVAGPDRRHHRPEGPPSPTSPRCSSTPSPFSSGILTVEEKR</sequence>
<evidence type="ECO:0000256" key="1">
    <source>
        <dbReference type="SAM" id="MobiDB-lite"/>
    </source>
</evidence>
<accession>Q9XEU6</accession>
<proteinExistence type="predicted"/>
<protein>
    <submittedName>
        <fullName evidence="2">Uncharacterized protein</fullName>
    </submittedName>
</protein>
<reference evidence="2" key="1">
    <citation type="submission" date="1999-01" db="EMBL/GenBank/DDBJ databases">
        <title>Microsynteny in a gene-dense region in maize, sorghum, and rice.</title>
        <authorList>
            <person name="Llaca V."/>
            <person name="Lou A."/>
            <person name="Young S."/>
            <person name="Messing J."/>
        </authorList>
    </citation>
    <scope>NUCLEOTIDE SEQUENCE</scope>
</reference>
<feature type="compositionally biased region" description="Low complexity" evidence="1">
    <location>
        <begin position="231"/>
        <end position="243"/>
    </location>
</feature>
<feature type="region of interest" description="Disordered" evidence="1">
    <location>
        <begin position="216"/>
        <end position="252"/>
    </location>
</feature>
<feature type="region of interest" description="Disordered" evidence="1">
    <location>
        <begin position="1"/>
        <end position="63"/>
    </location>
</feature>
<name>Q9XEU6_ORYSA</name>
<dbReference type="EMBL" id="AF119222">
    <property type="protein sequence ID" value="AAD27685.1"/>
    <property type="molecule type" value="Genomic_DNA"/>
</dbReference>